<organism evidence="3 4">
    <name type="scientific">Spirosoma pollinicola</name>
    <dbReference type="NCBI Taxonomy" id="2057025"/>
    <lineage>
        <taxon>Bacteria</taxon>
        <taxon>Pseudomonadati</taxon>
        <taxon>Bacteroidota</taxon>
        <taxon>Cytophagia</taxon>
        <taxon>Cytophagales</taxon>
        <taxon>Cytophagaceae</taxon>
        <taxon>Spirosoma</taxon>
    </lineage>
</organism>
<dbReference type="RefSeq" id="WP_100988151.1">
    <property type="nucleotide sequence ID" value="NZ_CP025096.1"/>
</dbReference>
<evidence type="ECO:0000256" key="2">
    <source>
        <dbReference type="SAM" id="SignalP"/>
    </source>
</evidence>
<feature type="region of interest" description="Disordered" evidence="1">
    <location>
        <begin position="86"/>
        <end position="105"/>
    </location>
</feature>
<feature type="region of interest" description="Disordered" evidence="1">
    <location>
        <begin position="30"/>
        <end position="67"/>
    </location>
</feature>
<dbReference type="Proteomes" id="UP000232883">
    <property type="component" value="Chromosome"/>
</dbReference>
<evidence type="ECO:0000313" key="4">
    <source>
        <dbReference type="Proteomes" id="UP000232883"/>
    </source>
</evidence>
<dbReference type="EMBL" id="CP025096">
    <property type="protein sequence ID" value="AUD02434.1"/>
    <property type="molecule type" value="Genomic_DNA"/>
</dbReference>
<keyword evidence="2" id="KW-0732">Signal</keyword>
<evidence type="ECO:0000313" key="3">
    <source>
        <dbReference type="EMBL" id="AUD02434.1"/>
    </source>
</evidence>
<evidence type="ECO:0000256" key="1">
    <source>
        <dbReference type="SAM" id="MobiDB-lite"/>
    </source>
</evidence>
<accession>A0A2K8YXX7</accession>
<dbReference type="KEGG" id="spir:CWM47_11715"/>
<feature type="chain" id="PRO_5014746088" description="DUF3761 domain-containing protein" evidence="2">
    <location>
        <begin position="26"/>
        <end position="105"/>
    </location>
</feature>
<feature type="compositionally biased region" description="Polar residues" evidence="1">
    <location>
        <begin position="48"/>
        <end position="67"/>
    </location>
</feature>
<sequence>MGHHLRFLTLATVFLINAVLGIAEAQTPAHRSRTSVRHHRAHRPARPSSGSTHYYTNSEGNRVQSPTFYTAPRAGATAQCRDNSYSFSQSRRGTCSHHGGVKRWL</sequence>
<protein>
    <recommendedName>
        <fullName evidence="5">DUF3761 domain-containing protein</fullName>
    </recommendedName>
</protein>
<proteinExistence type="predicted"/>
<evidence type="ECO:0008006" key="5">
    <source>
        <dbReference type="Google" id="ProtNLM"/>
    </source>
</evidence>
<dbReference type="InterPro" id="IPR022236">
    <property type="entry name" value="DUF3761"/>
</dbReference>
<dbReference type="Pfam" id="PF12587">
    <property type="entry name" value="DUF3761"/>
    <property type="match status" value="1"/>
</dbReference>
<reference evidence="3 4" key="1">
    <citation type="submission" date="2017-11" db="EMBL/GenBank/DDBJ databases">
        <title>Taxonomic description and genome sequences of Spirosoma HA7 sp. nov., isolated from pollen microhabitat of Corylus avellana.</title>
        <authorList>
            <person name="Ambika Manirajan B."/>
            <person name="Suarez C."/>
            <person name="Ratering S."/>
            <person name="Geissler-Plaum R."/>
            <person name="Cardinale M."/>
            <person name="Sylvia S."/>
        </authorList>
    </citation>
    <scope>NUCLEOTIDE SEQUENCE [LARGE SCALE GENOMIC DNA]</scope>
    <source>
        <strain evidence="3 4">HA7</strain>
    </source>
</reference>
<feature type="compositionally biased region" description="Basic residues" evidence="1">
    <location>
        <begin position="30"/>
        <end position="45"/>
    </location>
</feature>
<name>A0A2K8YXX7_9BACT</name>
<keyword evidence="4" id="KW-1185">Reference proteome</keyword>
<feature type="signal peptide" evidence="2">
    <location>
        <begin position="1"/>
        <end position="25"/>
    </location>
</feature>
<gene>
    <name evidence="3" type="ORF">CWM47_11715</name>
</gene>
<dbReference type="AlphaFoldDB" id="A0A2K8YXX7"/>
<dbReference type="OrthoDB" id="948340at2"/>